<proteinExistence type="predicted"/>
<feature type="compositionally biased region" description="Gly residues" evidence="1">
    <location>
        <begin position="63"/>
        <end position="87"/>
    </location>
</feature>
<gene>
    <name evidence="2" type="ORF">EB812_08960</name>
</gene>
<dbReference type="EMBL" id="SIXC01000010">
    <property type="protein sequence ID" value="TBH79117.1"/>
    <property type="molecule type" value="Genomic_DNA"/>
</dbReference>
<evidence type="ECO:0000313" key="3">
    <source>
        <dbReference type="Proteomes" id="UP000292919"/>
    </source>
</evidence>
<feature type="region of interest" description="Disordered" evidence="1">
    <location>
        <begin position="1"/>
        <end position="45"/>
    </location>
</feature>
<dbReference type="InterPro" id="IPR035205">
    <property type="entry name" value="DUF5320"/>
</dbReference>
<feature type="compositionally biased region" description="Polar residues" evidence="1">
    <location>
        <begin position="104"/>
        <end position="119"/>
    </location>
</feature>
<comment type="caution">
    <text evidence="2">The sequence shown here is derived from an EMBL/GenBank/DDBJ whole genome shotgun (WGS) entry which is preliminary data.</text>
</comment>
<protein>
    <submittedName>
        <fullName evidence="2">Uncharacterized protein</fullName>
    </submittedName>
</protein>
<keyword evidence="3" id="KW-1185">Reference proteome</keyword>
<feature type="compositionally biased region" description="Basic and acidic residues" evidence="1">
    <location>
        <begin position="29"/>
        <end position="40"/>
    </location>
</feature>
<organism evidence="2 3">
    <name type="scientific">Desulfovibrio legallii</name>
    <dbReference type="NCBI Taxonomy" id="571438"/>
    <lineage>
        <taxon>Bacteria</taxon>
        <taxon>Pseudomonadati</taxon>
        <taxon>Thermodesulfobacteriota</taxon>
        <taxon>Desulfovibrionia</taxon>
        <taxon>Desulfovibrionales</taxon>
        <taxon>Desulfovibrionaceae</taxon>
        <taxon>Desulfovibrio</taxon>
    </lineage>
</organism>
<evidence type="ECO:0000256" key="1">
    <source>
        <dbReference type="SAM" id="MobiDB-lite"/>
    </source>
</evidence>
<dbReference type="RefSeq" id="WP_130958118.1">
    <property type="nucleotide sequence ID" value="NZ_JBHSHA010000004.1"/>
</dbReference>
<name>A0A6H3F433_9BACT</name>
<dbReference type="AlphaFoldDB" id="A0A6H3F433"/>
<feature type="compositionally biased region" description="Basic and acidic residues" evidence="1">
    <location>
        <begin position="1"/>
        <end position="13"/>
    </location>
</feature>
<sequence>MPGRDHTGPEGKGSRTGRGLGNCGTAARSNEDMVQDREQGMDQPQTMGLGLAHRYGQRRGLCMGNGQGQGRGKGRGQGQGRGMGQCRGSGMARAGNAQGAAQPDKTSSAAPAVSVNESAATVEKA</sequence>
<feature type="region of interest" description="Disordered" evidence="1">
    <location>
        <begin position="60"/>
        <end position="125"/>
    </location>
</feature>
<dbReference type="Proteomes" id="UP000292919">
    <property type="component" value="Unassembled WGS sequence"/>
</dbReference>
<dbReference type="Pfam" id="PF17253">
    <property type="entry name" value="DUF5320"/>
    <property type="match status" value="1"/>
</dbReference>
<reference evidence="2 3" key="1">
    <citation type="submission" date="2018-12" db="EMBL/GenBank/DDBJ databases">
        <title>First genome draft of Desulfovibrio legallis sp. nov.</title>
        <authorList>
            <person name="Ben Dhia O."/>
            <person name="Najjari A."/>
            <person name="Ferjani R."/>
            <person name="Fhoula I."/>
            <person name="Fardeau M.-L."/>
            <person name="Boudabbous A."/>
            <person name="Ouzari H.I."/>
        </authorList>
    </citation>
    <scope>NUCLEOTIDE SEQUENCE [LARGE SCALE GENOMIC DNA]</scope>
    <source>
        <strain evidence="2 3">H1T</strain>
    </source>
</reference>
<accession>A0A6H3F433</accession>
<evidence type="ECO:0000313" key="2">
    <source>
        <dbReference type="EMBL" id="TBH79117.1"/>
    </source>
</evidence>